<dbReference type="RefSeq" id="WP_008811781.1">
    <property type="nucleotide sequence ID" value="NZ_CALXOM010000037.1"/>
</dbReference>
<protein>
    <submittedName>
        <fullName evidence="9">Cytochrome c3</fullName>
    </submittedName>
</protein>
<feature type="domain" description="Tetrahaem cytochrome" evidence="8">
    <location>
        <begin position="31"/>
        <end position="125"/>
    </location>
</feature>
<reference evidence="9 10" key="1">
    <citation type="journal article" date="2019" name="Nat. Med.">
        <title>A library of human gut bacterial isolates paired with longitudinal multiomics data enables mechanistic microbiome research.</title>
        <authorList>
            <person name="Poyet M."/>
            <person name="Groussin M."/>
            <person name="Gibbons S.M."/>
            <person name="Avila-Pacheco J."/>
            <person name="Jiang X."/>
            <person name="Kearney S.M."/>
            <person name="Perrotta A.R."/>
            <person name="Berdy B."/>
            <person name="Zhao S."/>
            <person name="Lieberman T.D."/>
            <person name="Swanson P.K."/>
            <person name="Smith M."/>
            <person name="Roesemann S."/>
            <person name="Alexander J.E."/>
            <person name="Rich S.A."/>
            <person name="Livny J."/>
            <person name="Vlamakis H."/>
            <person name="Clish C."/>
            <person name="Bullock K."/>
            <person name="Deik A."/>
            <person name="Scott J."/>
            <person name="Pierce K.A."/>
            <person name="Xavier R.J."/>
            <person name="Alm E.J."/>
        </authorList>
    </citation>
    <scope>NUCLEOTIDE SEQUENCE [LARGE SCALE GENOMIC DNA]</scope>
    <source>
        <strain evidence="9 10">BIOML-A2</strain>
    </source>
</reference>
<keyword evidence="6" id="KW-0249">Electron transport</keyword>
<evidence type="ECO:0000256" key="2">
    <source>
        <dbReference type="ARBA" id="ARBA00004196"/>
    </source>
</evidence>
<keyword evidence="3" id="KW-0813">Transport</keyword>
<evidence type="ECO:0000256" key="6">
    <source>
        <dbReference type="ARBA" id="ARBA00022982"/>
    </source>
</evidence>
<keyword evidence="5" id="KW-0479">Metal-binding</keyword>
<keyword evidence="4" id="KW-0349">Heme</keyword>
<sequence>MKFIYKAALLICSSVFAMSVQAAGMPQSSKHAQRGVNCTQCHTTGKFEPVETKQCQTCHNQDQLAQKTDRLNYISRMKNPKTGEVKEHLARINPHDSYHFGKTEDCTDCHREHRPSVNDCATCHDVKAWNMKDPK</sequence>
<organism evidence="9 10">
    <name type="scientific">Parasutterella excrementihominis</name>
    <dbReference type="NCBI Taxonomy" id="487175"/>
    <lineage>
        <taxon>Bacteria</taxon>
        <taxon>Pseudomonadati</taxon>
        <taxon>Pseudomonadota</taxon>
        <taxon>Betaproteobacteria</taxon>
        <taxon>Burkholderiales</taxon>
        <taxon>Sutterellaceae</taxon>
        <taxon>Parasutterella</taxon>
    </lineage>
</organism>
<evidence type="ECO:0000313" key="10">
    <source>
        <dbReference type="Proteomes" id="UP000462362"/>
    </source>
</evidence>
<dbReference type="SUPFAM" id="SSF48695">
    <property type="entry name" value="Multiheme cytochromes"/>
    <property type="match status" value="1"/>
</dbReference>
<evidence type="ECO:0000256" key="7">
    <source>
        <dbReference type="ARBA" id="ARBA00023004"/>
    </source>
</evidence>
<dbReference type="InterPro" id="IPR036280">
    <property type="entry name" value="Multihaem_cyt_sf"/>
</dbReference>
<dbReference type="Proteomes" id="UP000462362">
    <property type="component" value="Unassembled WGS sequence"/>
</dbReference>
<dbReference type="GO" id="GO:0030313">
    <property type="term" value="C:cell envelope"/>
    <property type="evidence" value="ECO:0007669"/>
    <property type="project" value="UniProtKB-SubCell"/>
</dbReference>
<proteinExistence type="predicted"/>
<accession>A0A6I3S179</accession>
<evidence type="ECO:0000256" key="1">
    <source>
        <dbReference type="ARBA" id="ARBA00001926"/>
    </source>
</evidence>
<dbReference type="GO" id="GO:0046872">
    <property type="term" value="F:metal ion binding"/>
    <property type="evidence" value="ECO:0007669"/>
    <property type="project" value="UniProtKB-KW"/>
</dbReference>
<evidence type="ECO:0000256" key="3">
    <source>
        <dbReference type="ARBA" id="ARBA00022448"/>
    </source>
</evidence>
<dbReference type="InterPro" id="IPR012286">
    <property type="entry name" value="Tetrahaem_cytochrome"/>
</dbReference>
<comment type="cofactor">
    <cofactor evidence="1">
        <name>heme c</name>
        <dbReference type="ChEBI" id="CHEBI:61717"/>
    </cofactor>
</comment>
<comment type="subcellular location">
    <subcellularLocation>
        <location evidence="2">Cell envelope</location>
    </subcellularLocation>
</comment>
<comment type="caution">
    <text evidence="9">The sequence shown here is derived from an EMBL/GenBank/DDBJ whole genome shotgun (WGS) entry which is preliminary data.</text>
</comment>
<evidence type="ECO:0000313" key="9">
    <source>
        <dbReference type="EMBL" id="MTU43202.1"/>
    </source>
</evidence>
<dbReference type="Gene3D" id="1.10.1130.10">
    <property type="entry name" value="Flavocytochrome C3, Chain A"/>
    <property type="match status" value="1"/>
</dbReference>
<gene>
    <name evidence="9" type="ORF">GMD42_06115</name>
</gene>
<evidence type="ECO:0000259" key="8">
    <source>
        <dbReference type="Pfam" id="PF14537"/>
    </source>
</evidence>
<dbReference type="EMBL" id="WNCL01000014">
    <property type="protein sequence ID" value="MTU43202.1"/>
    <property type="molecule type" value="Genomic_DNA"/>
</dbReference>
<evidence type="ECO:0000256" key="5">
    <source>
        <dbReference type="ARBA" id="ARBA00022723"/>
    </source>
</evidence>
<dbReference type="Pfam" id="PF14537">
    <property type="entry name" value="Cytochrom_c3_2"/>
    <property type="match status" value="1"/>
</dbReference>
<evidence type="ECO:0000256" key="4">
    <source>
        <dbReference type="ARBA" id="ARBA00022617"/>
    </source>
</evidence>
<dbReference type="AlphaFoldDB" id="A0A6I3S179"/>
<name>A0A6I3S179_9BURK</name>
<keyword evidence="7" id="KW-0408">Iron</keyword>